<reference evidence="2 3" key="1">
    <citation type="journal article" date="2018" name="PLoS Genet.">
        <title>Population sequencing reveals clonal diversity and ancestral inbreeding in the grapevine cultivar Chardonnay.</title>
        <authorList>
            <person name="Roach M.J."/>
            <person name="Johnson D.L."/>
            <person name="Bohlmann J."/>
            <person name="van Vuuren H.J."/>
            <person name="Jones S.J."/>
            <person name="Pretorius I.S."/>
            <person name="Schmidt S.A."/>
            <person name="Borneman A.R."/>
        </authorList>
    </citation>
    <scope>NUCLEOTIDE SEQUENCE [LARGE SCALE GENOMIC DNA]</scope>
    <source>
        <strain evidence="3">cv. Chardonnay</strain>
        <tissue evidence="2">Leaf</tissue>
    </source>
</reference>
<evidence type="ECO:0000313" key="3">
    <source>
        <dbReference type="Proteomes" id="UP000288805"/>
    </source>
</evidence>
<dbReference type="EMBL" id="QGNW01000690">
    <property type="protein sequence ID" value="RVW65299.1"/>
    <property type="molecule type" value="Genomic_DNA"/>
</dbReference>
<dbReference type="InterPro" id="IPR013103">
    <property type="entry name" value="RVT_2"/>
</dbReference>
<dbReference type="Pfam" id="PF07727">
    <property type="entry name" value="RVT_2"/>
    <property type="match status" value="2"/>
</dbReference>
<dbReference type="InterPro" id="IPR043502">
    <property type="entry name" value="DNA/RNA_pol_sf"/>
</dbReference>
<accession>A0A438FZA9</accession>
<dbReference type="CDD" id="cd09272">
    <property type="entry name" value="RNase_HI_RT_Ty1"/>
    <property type="match status" value="1"/>
</dbReference>
<dbReference type="PANTHER" id="PTHR11439:SF497">
    <property type="entry name" value="CYSTEINE-RICH RLK (RECEPTOR-LIKE PROTEIN KINASE) 8"/>
    <property type="match status" value="1"/>
</dbReference>
<protein>
    <submittedName>
        <fullName evidence="2">Retrovirus-related Pol polyprotein from transposon RE1</fullName>
    </submittedName>
</protein>
<name>A0A438FZA9_VITVI</name>
<feature type="domain" description="Reverse transcriptase Ty1/copia-type" evidence="1">
    <location>
        <begin position="11"/>
        <end position="115"/>
    </location>
</feature>
<sequence>MQEEIAALEANHTWDIEPCPPTIVPLGCKWVYSVKVRSDGSLDRYKAWLVALGNNQEYGVNYEETFAPVAKMTTVRTILALAASSDWPLHQMDVKNAFLHGDLKECIYMKPPPGLFPSPTSHVYMGIVVLLVYVDDIVITGSDSTLLGQLKTHLSESFHMKDLGSLTYFLGLEVHHSPSGISLNQHKYASDLVAIAGLQRATSVDTPMELNVKLRKEEGDLLADPSLYRKLVGSLVYLTITRPDISFSVQQVSQFLQTPRHLHLAAVCRIIRYVQGTSTRGLFFPAGNSTRLGAYSDADWAGCANTRRSITGWCVFLGDALISWKSKKQDRISKSSTESEYRAMSLACSEIIWLRGLLAELDFSETDPTPLHADNTSAIQITTNPVYHERTKHIEVDCHSIREAFEARVITLPHISTDLQIADIFTKALLVIDIAC</sequence>
<dbReference type="AlphaFoldDB" id="A0A438FZA9"/>
<comment type="caution">
    <text evidence="2">The sequence shown here is derived from an EMBL/GenBank/DDBJ whole genome shotgun (WGS) entry which is preliminary data.</text>
</comment>
<dbReference type="PANTHER" id="PTHR11439">
    <property type="entry name" value="GAG-POL-RELATED RETROTRANSPOSON"/>
    <property type="match status" value="1"/>
</dbReference>
<dbReference type="SUPFAM" id="SSF56672">
    <property type="entry name" value="DNA/RNA polymerases"/>
    <property type="match status" value="1"/>
</dbReference>
<evidence type="ECO:0000313" key="2">
    <source>
        <dbReference type="EMBL" id="RVW65299.1"/>
    </source>
</evidence>
<dbReference type="Proteomes" id="UP000288805">
    <property type="component" value="Unassembled WGS sequence"/>
</dbReference>
<organism evidence="2 3">
    <name type="scientific">Vitis vinifera</name>
    <name type="common">Grape</name>
    <dbReference type="NCBI Taxonomy" id="29760"/>
    <lineage>
        <taxon>Eukaryota</taxon>
        <taxon>Viridiplantae</taxon>
        <taxon>Streptophyta</taxon>
        <taxon>Embryophyta</taxon>
        <taxon>Tracheophyta</taxon>
        <taxon>Spermatophyta</taxon>
        <taxon>Magnoliopsida</taxon>
        <taxon>eudicotyledons</taxon>
        <taxon>Gunneridae</taxon>
        <taxon>Pentapetalae</taxon>
        <taxon>rosids</taxon>
        <taxon>Vitales</taxon>
        <taxon>Vitaceae</taxon>
        <taxon>Viteae</taxon>
        <taxon>Vitis</taxon>
    </lineage>
</organism>
<evidence type="ECO:0000259" key="1">
    <source>
        <dbReference type="Pfam" id="PF07727"/>
    </source>
</evidence>
<proteinExistence type="predicted"/>
<gene>
    <name evidence="2" type="primary">RE1_1168</name>
    <name evidence="2" type="ORF">CK203_049596</name>
</gene>
<feature type="domain" description="Reverse transcriptase Ty1/copia-type" evidence="1">
    <location>
        <begin position="128"/>
        <end position="209"/>
    </location>
</feature>